<protein>
    <submittedName>
        <fullName evidence="3">Acetyl esterase</fullName>
    </submittedName>
</protein>
<dbReference type="OrthoDB" id="408631at2759"/>
<dbReference type="PANTHER" id="PTHR48081">
    <property type="entry name" value="AB HYDROLASE SUPERFAMILY PROTEIN C4A8.06C"/>
    <property type="match status" value="1"/>
</dbReference>
<evidence type="ECO:0000256" key="1">
    <source>
        <dbReference type="ARBA" id="ARBA00022801"/>
    </source>
</evidence>
<dbReference type="GeneID" id="63778412"/>
<accession>A0A1Y2DS45</accession>
<comment type="caution">
    <text evidence="3">The sequence shown here is derived from an EMBL/GenBank/DDBJ whole genome shotgun (WGS) entry which is preliminary data.</text>
</comment>
<dbReference type="Proteomes" id="UP000193689">
    <property type="component" value="Unassembled WGS sequence"/>
</dbReference>
<dbReference type="SUPFAM" id="SSF53474">
    <property type="entry name" value="alpha/beta-Hydrolases"/>
    <property type="match status" value="1"/>
</dbReference>
<dbReference type="PANTHER" id="PTHR48081:SF8">
    <property type="entry name" value="ALPHA_BETA HYDROLASE FOLD-3 DOMAIN-CONTAINING PROTEIN-RELATED"/>
    <property type="match status" value="1"/>
</dbReference>
<dbReference type="GO" id="GO:0016787">
    <property type="term" value="F:hydrolase activity"/>
    <property type="evidence" value="ECO:0007669"/>
    <property type="project" value="UniProtKB-KW"/>
</dbReference>
<dbReference type="Gene3D" id="3.40.50.1820">
    <property type="entry name" value="alpha/beta hydrolase"/>
    <property type="match status" value="1"/>
</dbReference>
<evidence type="ECO:0000259" key="2">
    <source>
        <dbReference type="Pfam" id="PF07859"/>
    </source>
</evidence>
<dbReference type="AlphaFoldDB" id="A0A1Y2DS45"/>
<proteinExistence type="predicted"/>
<dbReference type="InParanoid" id="A0A1Y2DS45"/>
<reference evidence="3 4" key="1">
    <citation type="submission" date="2016-07" db="EMBL/GenBank/DDBJ databases">
        <title>Pervasive Adenine N6-methylation of Active Genes in Fungi.</title>
        <authorList>
            <consortium name="DOE Joint Genome Institute"/>
            <person name="Mondo S.J."/>
            <person name="Dannebaum R.O."/>
            <person name="Kuo R.C."/>
            <person name="Labutti K."/>
            <person name="Haridas S."/>
            <person name="Kuo A."/>
            <person name="Salamov A."/>
            <person name="Ahrendt S.R."/>
            <person name="Lipzen A."/>
            <person name="Sullivan W."/>
            <person name="Andreopoulos W.B."/>
            <person name="Clum A."/>
            <person name="Lindquist E."/>
            <person name="Daum C."/>
            <person name="Ramamoorthy G.K."/>
            <person name="Gryganskyi A."/>
            <person name="Culley D."/>
            <person name="Magnuson J.K."/>
            <person name="James T.Y."/>
            <person name="O'Malley M.A."/>
            <person name="Stajich J.E."/>
            <person name="Spatafora J.W."/>
            <person name="Visel A."/>
            <person name="Grigoriev I.V."/>
        </authorList>
    </citation>
    <scope>NUCLEOTIDE SEQUENCE [LARGE SCALE GENOMIC DNA]</scope>
    <source>
        <strain evidence="3 4">CBS 129021</strain>
    </source>
</reference>
<organism evidence="3 4">
    <name type="scientific">Pseudomassariella vexata</name>
    <dbReference type="NCBI Taxonomy" id="1141098"/>
    <lineage>
        <taxon>Eukaryota</taxon>
        <taxon>Fungi</taxon>
        <taxon>Dikarya</taxon>
        <taxon>Ascomycota</taxon>
        <taxon>Pezizomycotina</taxon>
        <taxon>Sordariomycetes</taxon>
        <taxon>Xylariomycetidae</taxon>
        <taxon>Amphisphaeriales</taxon>
        <taxon>Pseudomassariaceae</taxon>
        <taxon>Pseudomassariella</taxon>
    </lineage>
</organism>
<dbReference type="InterPro" id="IPR013094">
    <property type="entry name" value="AB_hydrolase_3"/>
</dbReference>
<evidence type="ECO:0000313" key="4">
    <source>
        <dbReference type="Proteomes" id="UP000193689"/>
    </source>
</evidence>
<feature type="domain" description="Alpha/beta hydrolase fold-3" evidence="2">
    <location>
        <begin position="87"/>
        <end position="291"/>
    </location>
</feature>
<evidence type="ECO:0000313" key="3">
    <source>
        <dbReference type="EMBL" id="ORY62098.1"/>
    </source>
</evidence>
<dbReference type="InterPro" id="IPR029058">
    <property type="entry name" value="AB_hydrolase_fold"/>
</dbReference>
<dbReference type="Pfam" id="PF07859">
    <property type="entry name" value="Abhydrolase_3"/>
    <property type="match status" value="1"/>
</dbReference>
<keyword evidence="1" id="KW-0378">Hydrolase</keyword>
<dbReference type="InterPro" id="IPR050300">
    <property type="entry name" value="GDXG_lipolytic_enzyme"/>
</dbReference>
<gene>
    <name evidence="3" type="ORF">BCR38DRAFT_458698</name>
</gene>
<keyword evidence="4" id="KW-1185">Reference proteome</keyword>
<name>A0A1Y2DS45_9PEZI</name>
<dbReference type="RefSeq" id="XP_040713934.1">
    <property type="nucleotide sequence ID" value="XM_040862200.1"/>
</dbReference>
<sequence length="319" mass="34678">MTGPINIHKETHQANIALAEMTRNSPRLEDVRAPEFLLMQDAGKTTLPPPTLLPRAYDTSFPSQDVGRDIPVRVYKPDNSQASQGLIMHMHGGGFVLGSHRTSDYQLQLFANKCQLTALSVNYRHAPESPYPAPGNDCLDAAEFLLLFMTGESSGGNLTVTAALALMRSRPSHRLAGLIPYYGAFDPTLCLPQAATYTKPLGLSREAAQHLSNTYLPGLSMGERRNPAISPMYEDLQGLAKGSVMGKLPPALFQCGTEDIFLDDSILMCAKWQMTGSEGVLRGYPGAPHGFSFMGGKEAESVKETAVKFVKAKLAELRH</sequence>
<dbReference type="EMBL" id="MCFJ01000009">
    <property type="protein sequence ID" value="ORY62098.1"/>
    <property type="molecule type" value="Genomic_DNA"/>
</dbReference>
<dbReference type="STRING" id="1141098.A0A1Y2DS45"/>